<sequence length="104" mass="10879">MTACDVRSVEVVGAAAVPAGRAGFSPGGAAVAGVDVAMSNKTTLARQASAAVLLRSVRMTVIVRASILSMPTSENSAGTTDERRGWREMFRMHIGATTRKWLGD</sequence>
<dbReference type="EMBL" id="BONE01000158">
    <property type="protein sequence ID" value="GIF78537.1"/>
    <property type="molecule type" value="Genomic_DNA"/>
</dbReference>
<accession>A0ABQ4D4S0</accession>
<comment type="caution">
    <text evidence="1">The sequence shown here is derived from an EMBL/GenBank/DDBJ whole genome shotgun (WGS) entry which is preliminary data.</text>
</comment>
<reference evidence="1 2" key="1">
    <citation type="submission" date="2021-01" db="EMBL/GenBank/DDBJ databases">
        <title>Whole genome shotgun sequence of Asanoa siamensis NBRC 107932.</title>
        <authorList>
            <person name="Komaki H."/>
            <person name="Tamura T."/>
        </authorList>
    </citation>
    <scope>NUCLEOTIDE SEQUENCE [LARGE SCALE GENOMIC DNA]</scope>
    <source>
        <strain evidence="1 2">NBRC 107932</strain>
    </source>
</reference>
<proteinExistence type="predicted"/>
<name>A0ABQ4D4S0_9ACTN</name>
<gene>
    <name evidence="1" type="ORF">Asi02nite_80550</name>
</gene>
<dbReference type="Proteomes" id="UP000604117">
    <property type="component" value="Unassembled WGS sequence"/>
</dbReference>
<evidence type="ECO:0000313" key="1">
    <source>
        <dbReference type="EMBL" id="GIF78537.1"/>
    </source>
</evidence>
<evidence type="ECO:0000313" key="2">
    <source>
        <dbReference type="Proteomes" id="UP000604117"/>
    </source>
</evidence>
<organism evidence="1 2">
    <name type="scientific">Asanoa siamensis</name>
    <dbReference type="NCBI Taxonomy" id="926357"/>
    <lineage>
        <taxon>Bacteria</taxon>
        <taxon>Bacillati</taxon>
        <taxon>Actinomycetota</taxon>
        <taxon>Actinomycetes</taxon>
        <taxon>Micromonosporales</taxon>
        <taxon>Micromonosporaceae</taxon>
        <taxon>Asanoa</taxon>
    </lineage>
</organism>
<keyword evidence="2" id="KW-1185">Reference proteome</keyword>
<protein>
    <submittedName>
        <fullName evidence="1">Uncharacterized protein</fullName>
    </submittedName>
</protein>